<evidence type="ECO:0000259" key="2">
    <source>
        <dbReference type="Pfam" id="PF12395"/>
    </source>
</evidence>
<dbReference type="EMBL" id="BMIB01000001">
    <property type="protein sequence ID" value="GGH59001.1"/>
    <property type="molecule type" value="Genomic_DNA"/>
</dbReference>
<dbReference type="Proteomes" id="UP000627292">
    <property type="component" value="Unassembled WGS sequence"/>
</dbReference>
<feature type="domain" description="DUF1835" evidence="1">
    <location>
        <begin position="2"/>
        <end position="143"/>
    </location>
</feature>
<dbReference type="AlphaFoldDB" id="A0A917INW3"/>
<feature type="domain" description="DUF3658" evidence="2">
    <location>
        <begin position="177"/>
        <end position="274"/>
    </location>
</feature>
<dbReference type="InterPro" id="IPR022123">
    <property type="entry name" value="DUF3658"/>
</dbReference>
<evidence type="ECO:0000259" key="1">
    <source>
        <dbReference type="Pfam" id="PF08874"/>
    </source>
</evidence>
<gene>
    <name evidence="3" type="ORF">GCM10011379_05300</name>
</gene>
<dbReference type="RefSeq" id="WP_188950433.1">
    <property type="nucleotide sequence ID" value="NZ_BMIB01000001.1"/>
</dbReference>
<proteinExistence type="predicted"/>
<keyword evidence="4" id="KW-1185">Reference proteome</keyword>
<comment type="caution">
    <text evidence="3">The sequence shown here is derived from an EMBL/GenBank/DDBJ whole genome shotgun (WGS) entry which is preliminary data.</text>
</comment>
<protein>
    <recommendedName>
        <fullName evidence="5">DUF1835 domain-containing protein</fullName>
    </recommendedName>
</protein>
<dbReference type="InterPro" id="IPR014973">
    <property type="entry name" value="DUF1835"/>
</dbReference>
<dbReference type="Pfam" id="PF12395">
    <property type="entry name" value="DUF3658"/>
    <property type="match status" value="1"/>
</dbReference>
<reference evidence="3" key="1">
    <citation type="journal article" date="2014" name="Int. J. Syst. Evol. Microbiol.">
        <title>Complete genome sequence of Corynebacterium casei LMG S-19264T (=DSM 44701T), isolated from a smear-ripened cheese.</title>
        <authorList>
            <consortium name="US DOE Joint Genome Institute (JGI-PGF)"/>
            <person name="Walter F."/>
            <person name="Albersmeier A."/>
            <person name="Kalinowski J."/>
            <person name="Ruckert C."/>
        </authorList>
    </citation>
    <scope>NUCLEOTIDE SEQUENCE</scope>
    <source>
        <strain evidence="3">CGMCC 1.15290</strain>
    </source>
</reference>
<accession>A0A917INW3</accession>
<dbReference type="Pfam" id="PF08874">
    <property type="entry name" value="DUF1835"/>
    <property type="match status" value="1"/>
</dbReference>
<reference evidence="3" key="2">
    <citation type="submission" date="2020-09" db="EMBL/GenBank/DDBJ databases">
        <authorList>
            <person name="Sun Q."/>
            <person name="Zhou Y."/>
        </authorList>
    </citation>
    <scope>NUCLEOTIDE SEQUENCE</scope>
    <source>
        <strain evidence="3">CGMCC 1.15290</strain>
    </source>
</reference>
<name>A0A917INW3_9BACT</name>
<evidence type="ECO:0000313" key="3">
    <source>
        <dbReference type="EMBL" id="GGH59001.1"/>
    </source>
</evidence>
<organism evidence="3 4">
    <name type="scientific">Filimonas zeae</name>
    <dbReference type="NCBI Taxonomy" id="1737353"/>
    <lineage>
        <taxon>Bacteria</taxon>
        <taxon>Pseudomonadati</taxon>
        <taxon>Bacteroidota</taxon>
        <taxon>Chitinophagia</taxon>
        <taxon>Chitinophagales</taxon>
        <taxon>Chitinophagaceae</taxon>
        <taxon>Filimonas</taxon>
    </lineage>
</organism>
<evidence type="ECO:0000313" key="4">
    <source>
        <dbReference type="Proteomes" id="UP000627292"/>
    </source>
</evidence>
<evidence type="ECO:0008006" key="5">
    <source>
        <dbReference type="Google" id="ProtNLM"/>
    </source>
</evidence>
<sequence>MIHVVFQQADIAVLEKAIELDPKMTGLVVQILDDYATGPLGKIYEAEGFQERKAWWEEVLQYTPYAEGFTMTEDRWTVHQLTRFLKGGAFTFPAAEGEEARIYKEDDEEPAVWIWMGQNQHDVCGYYWLMSQLKDYQGNVQVLYMNNLPFINEKGGIFYPTNLFEIQPKEFLKAKRLARPITLSEFEVDPDEWKKLCQESAPVRILEGGKKIVSKELTFYDKDIFAAVGNEAGKLNKVVSNCLSKMKLKTGDTFLVWRIRKLAEEGKLDVQGDWTKGWKDIVVKPAGMATSEAQPAEEAAS</sequence>